<comment type="similarity">
    <text evidence="2">Belongs to the replication factor A protein 2 family.</text>
</comment>
<organism evidence="12 13">
    <name type="scientific">Cuscuta epithymum</name>
    <dbReference type="NCBI Taxonomy" id="186058"/>
    <lineage>
        <taxon>Eukaryota</taxon>
        <taxon>Viridiplantae</taxon>
        <taxon>Streptophyta</taxon>
        <taxon>Embryophyta</taxon>
        <taxon>Tracheophyta</taxon>
        <taxon>Spermatophyta</taxon>
        <taxon>Magnoliopsida</taxon>
        <taxon>eudicotyledons</taxon>
        <taxon>Gunneridae</taxon>
        <taxon>Pentapetalae</taxon>
        <taxon>asterids</taxon>
        <taxon>lamiids</taxon>
        <taxon>Solanales</taxon>
        <taxon>Convolvulaceae</taxon>
        <taxon>Cuscuteae</taxon>
        <taxon>Cuscuta</taxon>
        <taxon>Cuscuta subgen. Cuscuta</taxon>
    </lineage>
</organism>
<evidence type="ECO:0000313" key="13">
    <source>
        <dbReference type="Proteomes" id="UP001152523"/>
    </source>
</evidence>
<keyword evidence="4" id="KW-0227">DNA damage</keyword>
<keyword evidence="8" id="KW-0539">Nucleus</keyword>
<evidence type="ECO:0000256" key="6">
    <source>
        <dbReference type="ARBA" id="ARBA00023172"/>
    </source>
</evidence>
<dbReference type="Gene3D" id="2.40.50.140">
    <property type="entry name" value="Nucleic acid-binding proteins"/>
    <property type="match status" value="1"/>
</dbReference>
<keyword evidence="7" id="KW-0234">DNA repair</keyword>
<dbReference type="AlphaFoldDB" id="A0AAV0DDI0"/>
<comment type="function">
    <text evidence="9">Component of the replication protein A complex (RPA) required for DNA recombination, repair and replication. The activity of RPA is mediated by single-stranded DNA binding and protein interactions. Required fo cell division in meristems. Involved in the maintenance of transcriptional epigenetic gene silencing (TGS) at specific loci (including some transposons) by regulating histone H3 acetylation, 'Lys-4' and 'Lys-9' methylation.</text>
</comment>
<dbReference type="FunFam" id="1.10.10.10:FF:000168">
    <property type="entry name" value="Replication protein A 32 kDa subunit"/>
    <property type="match status" value="1"/>
</dbReference>
<evidence type="ECO:0000259" key="10">
    <source>
        <dbReference type="Pfam" id="PF01336"/>
    </source>
</evidence>
<dbReference type="GO" id="GO:0006289">
    <property type="term" value="P:nucleotide-excision repair"/>
    <property type="evidence" value="ECO:0007669"/>
    <property type="project" value="TreeGrafter"/>
</dbReference>
<dbReference type="InterPro" id="IPR012340">
    <property type="entry name" value="NA-bd_OB-fold"/>
</dbReference>
<evidence type="ECO:0000256" key="8">
    <source>
        <dbReference type="ARBA" id="ARBA00023242"/>
    </source>
</evidence>
<gene>
    <name evidence="12" type="ORF">CEPIT_LOCUS14635</name>
</gene>
<dbReference type="GO" id="GO:0006260">
    <property type="term" value="P:DNA replication"/>
    <property type="evidence" value="ECO:0007669"/>
    <property type="project" value="UniProtKB-KW"/>
</dbReference>
<dbReference type="InterPro" id="IPR036388">
    <property type="entry name" value="WH-like_DNA-bd_sf"/>
</dbReference>
<dbReference type="PANTHER" id="PTHR13989:SF16">
    <property type="entry name" value="REPLICATION PROTEIN A2"/>
    <property type="match status" value="1"/>
</dbReference>
<dbReference type="InterPro" id="IPR004365">
    <property type="entry name" value="NA-bd_OB_tRNA"/>
</dbReference>
<dbReference type="FunFam" id="2.40.50.140:FF:000184">
    <property type="entry name" value="replication protein A 32 kDa subunit A-like"/>
    <property type="match status" value="1"/>
</dbReference>
<evidence type="ECO:0000256" key="9">
    <source>
        <dbReference type="ARBA" id="ARBA00057177"/>
    </source>
</evidence>
<keyword evidence="3" id="KW-0235">DNA replication</keyword>
<evidence type="ECO:0000313" key="12">
    <source>
        <dbReference type="EMBL" id="CAH9098930.1"/>
    </source>
</evidence>
<accession>A0AAV0DDI0</accession>
<dbReference type="InterPro" id="IPR036390">
    <property type="entry name" value="WH_DNA-bd_sf"/>
</dbReference>
<keyword evidence="5" id="KW-0238">DNA-binding</keyword>
<evidence type="ECO:0000259" key="11">
    <source>
        <dbReference type="Pfam" id="PF08784"/>
    </source>
</evidence>
<dbReference type="GO" id="GO:0000724">
    <property type="term" value="P:double-strand break repair via homologous recombination"/>
    <property type="evidence" value="ECO:0007669"/>
    <property type="project" value="TreeGrafter"/>
</dbReference>
<evidence type="ECO:0000256" key="7">
    <source>
        <dbReference type="ARBA" id="ARBA00023204"/>
    </source>
</evidence>
<dbReference type="GO" id="GO:0003697">
    <property type="term" value="F:single-stranded DNA binding"/>
    <property type="evidence" value="ECO:0007669"/>
    <property type="project" value="TreeGrafter"/>
</dbReference>
<evidence type="ECO:0000256" key="4">
    <source>
        <dbReference type="ARBA" id="ARBA00022763"/>
    </source>
</evidence>
<dbReference type="GO" id="GO:0000781">
    <property type="term" value="C:chromosome, telomeric region"/>
    <property type="evidence" value="ECO:0007669"/>
    <property type="project" value="TreeGrafter"/>
</dbReference>
<dbReference type="Proteomes" id="UP001152523">
    <property type="component" value="Unassembled WGS sequence"/>
</dbReference>
<evidence type="ECO:0000256" key="1">
    <source>
        <dbReference type="ARBA" id="ARBA00004123"/>
    </source>
</evidence>
<comment type="caution">
    <text evidence="12">The sequence shown here is derived from an EMBL/GenBank/DDBJ whole genome shotgun (WGS) entry which is preliminary data.</text>
</comment>
<dbReference type="InterPro" id="IPR014892">
    <property type="entry name" value="RPA_C"/>
</dbReference>
<keyword evidence="13" id="KW-1185">Reference proteome</keyword>
<dbReference type="Pfam" id="PF01336">
    <property type="entry name" value="tRNA_anti-codon"/>
    <property type="match status" value="1"/>
</dbReference>
<feature type="domain" description="OB" evidence="10">
    <location>
        <begin position="75"/>
        <end position="148"/>
    </location>
</feature>
<dbReference type="Pfam" id="PF08784">
    <property type="entry name" value="RPA_C"/>
    <property type="match status" value="1"/>
</dbReference>
<dbReference type="GO" id="GO:0005662">
    <property type="term" value="C:DNA replication factor A complex"/>
    <property type="evidence" value="ECO:0007669"/>
    <property type="project" value="TreeGrafter"/>
</dbReference>
<dbReference type="SUPFAM" id="SSF46785">
    <property type="entry name" value="Winged helix' DNA-binding domain"/>
    <property type="match status" value="1"/>
</dbReference>
<dbReference type="GO" id="GO:0035861">
    <property type="term" value="C:site of double-strand break"/>
    <property type="evidence" value="ECO:0007669"/>
    <property type="project" value="TreeGrafter"/>
</dbReference>
<dbReference type="PANTHER" id="PTHR13989">
    <property type="entry name" value="REPLICATION PROTEIN A-RELATED"/>
    <property type="match status" value="1"/>
</dbReference>
<dbReference type="EMBL" id="CAMAPF010000103">
    <property type="protein sequence ID" value="CAH9098930.1"/>
    <property type="molecule type" value="Genomic_DNA"/>
</dbReference>
<evidence type="ECO:0000256" key="5">
    <source>
        <dbReference type="ARBA" id="ARBA00023125"/>
    </source>
</evidence>
<dbReference type="Gene3D" id="1.10.10.10">
    <property type="entry name" value="Winged helix-like DNA-binding domain superfamily/Winged helix DNA-binding domain"/>
    <property type="match status" value="1"/>
</dbReference>
<reference evidence="12" key="1">
    <citation type="submission" date="2022-07" db="EMBL/GenBank/DDBJ databases">
        <authorList>
            <person name="Macas J."/>
            <person name="Novak P."/>
            <person name="Neumann P."/>
        </authorList>
    </citation>
    <scope>NUCLEOTIDE SEQUENCE</scope>
</reference>
<evidence type="ECO:0000256" key="3">
    <source>
        <dbReference type="ARBA" id="ARBA00022705"/>
    </source>
</evidence>
<evidence type="ECO:0000256" key="2">
    <source>
        <dbReference type="ARBA" id="ARBA00007815"/>
    </source>
</evidence>
<name>A0AAV0DDI0_9ASTE</name>
<keyword evidence="6" id="KW-0233">DNA recombination</keyword>
<feature type="domain" description="Replication protein A C-terminal" evidence="11">
    <location>
        <begin position="178"/>
        <end position="276"/>
    </location>
</feature>
<dbReference type="SUPFAM" id="SSF50249">
    <property type="entry name" value="Nucleic acid-binding proteins"/>
    <property type="match status" value="1"/>
</dbReference>
<comment type="subcellular location">
    <subcellularLocation>
        <location evidence="1">Nucleus</location>
    </subcellularLocation>
</comment>
<protein>
    <submittedName>
        <fullName evidence="12">Uncharacterized protein</fullName>
    </submittedName>
</protein>
<dbReference type="PIRSF" id="PIRSF036949">
    <property type="entry name" value="RPA32"/>
    <property type="match status" value="1"/>
</dbReference>
<proteinExistence type="inferred from homology"/>
<dbReference type="InterPro" id="IPR014646">
    <property type="entry name" value="Rfa2/RPA32"/>
</dbReference>
<sequence length="284" mass="31277">MYGGNVPFDGNAAFAGGGFMPSQATQTATDPSYSTSKNRDTQSLLPLTVKQIIDAVQTSDDKINFLVDGVDVNNVKLVGIVFNIADRATDISFVLDDGTGRIDCYRWLNEPFDKTEMAAISNGMYVKVHGHLKGFQGKKQLMTYSVRPVEDYNEIAYHIAEAIYAYCYNTKIRKLQESSAHTAAAAAAAPHMPYSNTPTKGYQVSQQNFPGYSMDRITGVEEMVLNYLQQPSCLAREKGVHRKELADQLNVPPEKISLAIESLEAEGLVYSTIDEHHFKSTGNG</sequence>
<dbReference type="InterPro" id="IPR040260">
    <property type="entry name" value="RFA2-like"/>
</dbReference>
<dbReference type="CDD" id="cd04478">
    <property type="entry name" value="RPA2_DBD_D"/>
    <property type="match status" value="1"/>
</dbReference>